<dbReference type="Proteomes" id="UP000655523">
    <property type="component" value="Unassembled WGS sequence"/>
</dbReference>
<dbReference type="AlphaFoldDB" id="A0A972SMM2"/>
<dbReference type="EMBL" id="WOEZ01000185">
    <property type="protein sequence ID" value="NPT59035.1"/>
    <property type="molecule type" value="Genomic_DNA"/>
</dbReference>
<comment type="caution">
    <text evidence="1">The sequence shown here is derived from an EMBL/GenBank/DDBJ whole genome shotgun (WGS) entry which is preliminary data.</text>
</comment>
<protein>
    <submittedName>
        <fullName evidence="1">Uncharacterized protein</fullName>
    </submittedName>
</protein>
<keyword evidence="2" id="KW-1185">Reference proteome</keyword>
<gene>
    <name evidence="1" type="ORF">GNZ13_31870</name>
</gene>
<accession>A0A972SMM2</accession>
<evidence type="ECO:0000313" key="2">
    <source>
        <dbReference type="Proteomes" id="UP000655523"/>
    </source>
</evidence>
<evidence type="ECO:0000313" key="1">
    <source>
        <dbReference type="EMBL" id="NPT59035.1"/>
    </source>
</evidence>
<organism evidence="1 2">
    <name type="scientific">Paraburkholderia elongata</name>
    <dbReference type="NCBI Taxonomy" id="2675747"/>
    <lineage>
        <taxon>Bacteria</taxon>
        <taxon>Pseudomonadati</taxon>
        <taxon>Pseudomonadota</taxon>
        <taxon>Betaproteobacteria</taxon>
        <taxon>Burkholderiales</taxon>
        <taxon>Burkholderiaceae</taxon>
        <taxon>Paraburkholderia</taxon>
    </lineage>
</organism>
<dbReference type="RefSeq" id="WP_172172017.1">
    <property type="nucleotide sequence ID" value="NZ_WOEZ01000185.1"/>
</dbReference>
<name>A0A972SMM2_9BURK</name>
<proteinExistence type="predicted"/>
<sequence>MRQTDAEVLSEVEQHLQQAEAQLSIAIAKFGPRCGGYRFMVGSWGDYQKAVGTLLRMRHFMKLVERARQRSERYKDEK</sequence>
<reference evidence="1 2" key="1">
    <citation type="submission" date="2019-11" db="EMBL/GenBank/DDBJ databases">
        <title>Metabolism of dissolved organic matter in forest soils.</title>
        <authorList>
            <person name="Cyle K.T."/>
            <person name="Wilhelm R.C."/>
            <person name="Martinez C.E."/>
        </authorList>
    </citation>
    <scope>NUCLEOTIDE SEQUENCE [LARGE SCALE GENOMIC DNA]</scope>
    <source>
        <strain evidence="1 2">5N</strain>
    </source>
</reference>